<dbReference type="InterPro" id="IPR038729">
    <property type="entry name" value="Rad50/SbcC_AAA"/>
</dbReference>
<evidence type="ECO:0000313" key="4">
    <source>
        <dbReference type="EMBL" id="MCE7509573.1"/>
    </source>
</evidence>
<dbReference type="Proteomes" id="UP001107961">
    <property type="component" value="Unassembled WGS sequence"/>
</dbReference>
<keyword evidence="1" id="KW-0175">Coiled coil</keyword>
<reference evidence="4" key="1">
    <citation type="submission" date="2022-01" db="EMBL/GenBank/DDBJ databases">
        <authorList>
            <person name="Karlyshev A.V."/>
            <person name="Jaspars M."/>
        </authorList>
    </citation>
    <scope>NUCLEOTIDE SEQUENCE</scope>
    <source>
        <strain evidence="4">AGSA3-2</strain>
    </source>
</reference>
<dbReference type="Pfam" id="PF13476">
    <property type="entry name" value="AAA_23"/>
    <property type="match status" value="1"/>
</dbReference>
<dbReference type="InterPro" id="IPR027417">
    <property type="entry name" value="P-loop_NTPase"/>
</dbReference>
<feature type="coiled-coil region" evidence="1">
    <location>
        <begin position="201"/>
        <end position="245"/>
    </location>
</feature>
<keyword evidence="5" id="KW-1185">Reference proteome</keyword>
<sequence length="878" mass="99277">MRLLRLKAEQLRQFRDPVEIRDLEPGINLFIGPNESGKTTLVRAIRAAFFERHKSSSVNDLQPWGDSAAAPTVELDFEWQGQSWKLVKSFLKKKLCDLTVDGTVYSGDEGEERLSNLLGYEYAGKGASQQKHWGIPGLLWVEQGSGEEIQGPVEFAGEHLKAALGGNLGEVTSSRGDALINQVAAERAKLLTATGKTTGDYAKAIAEVDRLQEQFEALQDRVRQYREQVDRLGQLREEKARAETDRLWESYRQQAKDAEARLAEVMAWQRDQDRDQQALEECQTSIQTTLELLNGFQDKQTELARREEEKGEAEQKQADLETRKPGHEKAVAEAGQAHKAARKTLKLAQQHQQRKELARELQGIEADLESDTAKLARARELHSVLLENRQKQQSLEIDPQAVERLKGVTSELDHLAIQQDAVATRLQIDLTDDQSITLNGERVVGRSEHLLIEPGEVAIEGVGTLRVLPGGEDVAEIARARQNLTDDQESLLSRLRVTSLAEAEGRLKQLQELKQAIQRDESLLKESAPEGLEALSDRLRLRQARKDELASQIQALPEQDDNSSPLSLAEAQLESAQQVLESAEAARQKLTGDLSLAEQALNRAKQEWERLNNELQAPDRKQREKQASDRLIELRLKESGLKERLAEREKQIDQAQPDVLEQDFERFNKSADAAEQQQENRNRDLIKIQAFLEAAGAEGLEEQSAELETELDRANRRRRELERRAKALDLLLTRLTEHRLELTRQLQAPLQRHLNRYLQLLFPEASLTVDENLIPEVLIRQGLGGEERGKFEELSFGAREQTALVSRLAYADLLLEAGRPTLIILDDALVHSDAERLIAMKRVLYDAGQRHQMLLFTCHPDNWRDMGVIARDVEELKG</sequence>
<accession>A0A9Q3W7P7</accession>
<feature type="coiled-coil region" evidence="1">
    <location>
        <begin position="347"/>
        <end position="381"/>
    </location>
</feature>
<feature type="domain" description="Rad50/SbcC-type AAA" evidence="3">
    <location>
        <begin position="5"/>
        <end position="366"/>
    </location>
</feature>
<proteinExistence type="predicted"/>
<evidence type="ECO:0000259" key="3">
    <source>
        <dbReference type="Pfam" id="PF13476"/>
    </source>
</evidence>
<feature type="coiled-coil region" evidence="1">
    <location>
        <begin position="697"/>
        <end position="738"/>
    </location>
</feature>
<comment type="caution">
    <text evidence="4">The sequence shown here is derived from an EMBL/GenBank/DDBJ whole genome shotgun (WGS) entry which is preliminary data.</text>
</comment>
<organism evidence="4 5">
    <name type="scientific">Alloalcanivorax xenomutans</name>
    <dbReference type="NCBI Taxonomy" id="1094342"/>
    <lineage>
        <taxon>Bacteria</taxon>
        <taxon>Pseudomonadati</taxon>
        <taxon>Pseudomonadota</taxon>
        <taxon>Gammaproteobacteria</taxon>
        <taxon>Oceanospirillales</taxon>
        <taxon>Alcanivoracaceae</taxon>
        <taxon>Alloalcanivorax</taxon>
    </lineage>
</organism>
<name>A0A9Q3W7P7_9GAMM</name>
<dbReference type="GO" id="GO:0016887">
    <property type="term" value="F:ATP hydrolysis activity"/>
    <property type="evidence" value="ECO:0007669"/>
    <property type="project" value="InterPro"/>
</dbReference>
<dbReference type="PANTHER" id="PTHR41259">
    <property type="entry name" value="DOUBLE-STRAND BREAK REPAIR RAD50 ATPASE, PUTATIVE-RELATED"/>
    <property type="match status" value="1"/>
</dbReference>
<feature type="coiled-coil region" evidence="1">
    <location>
        <begin position="500"/>
        <end position="614"/>
    </location>
</feature>
<gene>
    <name evidence="4" type="ORF">LZG35_13060</name>
</gene>
<dbReference type="RefSeq" id="WP_233925918.1">
    <property type="nucleotide sequence ID" value="NZ_JAJVKT010000015.1"/>
</dbReference>
<dbReference type="Gene3D" id="3.40.50.300">
    <property type="entry name" value="P-loop containing nucleotide triphosphate hydrolases"/>
    <property type="match status" value="2"/>
</dbReference>
<protein>
    <submittedName>
        <fullName evidence="4">AAA family ATPase</fullName>
    </submittedName>
</protein>
<dbReference type="GO" id="GO:0006302">
    <property type="term" value="P:double-strand break repair"/>
    <property type="evidence" value="ECO:0007669"/>
    <property type="project" value="InterPro"/>
</dbReference>
<evidence type="ECO:0000256" key="1">
    <source>
        <dbReference type="SAM" id="Coils"/>
    </source>
</evidence>
<dbReference type="SUPFAM" id="SSF52540">
    <property type="entry name" value="P-loop containing nucleoside triphosphate hydrolases"/>
    <property type="match status" value="1"/>
</dbReference>
<feature type="region of interest" description="Disordered" evidence="2">
    <location>
        <begin position="303"/>
        <end position="327"/>
    </location>
</feature>
<evidence type="ECO:0000313" key="5">
    <source>
        <dbReference type="Proteomes" id="UP001107961"/>
    </source>
</evidence>
<evidence type="ECO:0000256" key="2">
    <source>
        <dbReference type="SAM" id="MobiDB-lite"/>
    </source>
</evidence>
<dbReference type="AlphaFoldDB" id="A0A9Q3W7P7"/>
<dbReference type="EMBL" id="JAJVKT010000015">
    <property type="protein sequence ID" value="MCE7509573.1"/>
    <property type="molecule type" value="Genomic_DNA"/>
</dbReference>
<dbReference type="PANTHER" id="PTHR41259:SF1">
    <property type="entry name" value="DOUBLE-STRAND BREAK REPAIR RAD50 ATPASE, PUTATIVE-RELATED"/>
    <property type="match status" value="1"/>
</dbReference>